<feature type="compositionally biased region" description="Polar residues" evidence="1">
    <location>
        <begin position="105"/>
        <end position="116"/>
    </location>
</feature>
<feature type="domain" description="AAA-ATPase-like" evidence="2">
    <location>
        <begin position="127"/>
        <end position="385"/>
    </location>
</feature>
<proteinExistence type="predicted"/>
<accession>A0A2G5BI20</accession>
<dbReference type="EMBL" id="KZ303490">
    <property type="protein sequence ID" value="PIA18387.1"/>
    <property type="molecule type" value="Genomic_DNA"/>
</dbReference>
<dbReference type="PANTHER" id="PTHR34825:SF1">
    <property type="entry name" value="AAA-ATPASE-LIKE DOMAIN-CONTAINING PROTEIN"/>
    <property type="match status" value="1"/>
</dbReference>
<dbReference type="Proteomes" id="UP000242474">
    <property type="component" value="Unassembled WGS sequence"/>
</dbReference>
<evidence type="ECO:0000256" key="1">
    <source>
        <dbReference type="SAM" id="MobiDB-lite"/>
    </source>
</evidence>
<feature type="region of interest" description="Disordered" evidence="1">
    <location>
        <begin position="93"/>
        <end position="116"/>
    </location>
</feature>
<dbReference type="InterPro" id="IPR018631">
    <property type="entry name" value="AAA-ATPase-like_dom"/>
</dbReference>
<reference evidence="3 4" key="1">
    <citation type="journal article" date="2015" name="Genome Biol. Evol.">
        <title>Phylogenomic analyses indicate that early fungi evolved digesting cell walls of algal ancestors of land plants.</title>
        <authorList>
            <person name="Chang Y."/>
            <person name="Wang S."/>
            <person name="Sekimoto S."/>
            <person name="Aerts A.L."/>
            <person name="Choi C."/>
            <person name="Clum A."/>
            <person name="LaButti K.M."/>
            <person name="Lindquist E.A."/>
            <person name="Yee Ngan C."/>
            <person name="Ohm R.A."/>
            <person name="Salamov A.A."/>
            <person name="Grigoriev I.V."/>
            <person name="Spatafora J.W."/>
            <person name="Berbee M.L."/>
        </authorList>
    </citation>
    <scope>NUCLEOTIDE SEQUENCE [LARGE SCALE GENOMIC DNA]</scope>
    <source>
        <strain evidence="3 4">NRRL 1564</strain>
    </source>
</reference>
<evidence type="ECO:0000313" key="3">
    <source>
        <dbReference type="EMBL" id="PIA18387.1"/>
    </source>
</evidence>
<dbReference type="AlphaFoldDB" id="A0A2G5BI20"/>
<organism evidence="3 4">
    <name type="scientific">Coemansia reversa (strain ATCC 12441 / NRRL 1564)</name>
    <dbReference type="NCBI Taxonomy" id="763665"/>
    <lineage>
        <taxon>Eukaryota</taxon>
        <taxon>Fungi</taxon>
        <taxon>Fungi incertae sedis</taxon>
        <taxon>Zoopagomycota</taxon>
        <taxon>Kickxellomycotina</taxon>
        <taxon>Kickxellomycetes</taxon>
        <taxon>Kickxellales</taxon>
        <taxon>Kickxellaceae</taxon>
        <taxon>Coemansia</taxon>
    </lineage>
</organism>
<dbReference type="OrthoDB" id="5553900at2759"/>
<dbReference type="STRING" id="763665.A0A2G5BI20"/>
<feature type="compositionally biased region" description="Basic residues" evidence="1">
    <location>
        <begin position="7"/>
        <end position="16"/>
    </location>
</feature>
<feature type="region of interest" description="Disordered" evidence="1">
    <location>
        <begin position="1"/>
        <end position="46"/>
    </location>
</feature>
<protein>
    <recommendedName>
        <fullName evidence="2">AAA-ATPase-like domain-containing protein</fullName>
    </recommendedName>
</protein>
<name>A0A2G5BI20_COERN</name>
<keyword evidence="4" id="KW-1185">Reference proteome</keyword>
<evidence type="ECO:0000259" key="2">
    <source>
        <dbReference type="Pfam" id="PF09820"/>
    </source>
</evidence>
<sequence length="869" mass="98760">MAEKHNSGARKRRSRKICSSSSEDSTTKEARLTEEQTSFPTVAPGAQPELDCYIDIHMPTNQRLGDGMVVETIDNQLQHEMDMQDVSLDEHEQSNCQHGTPPYQIASSRATTPLSPRTRITGQSIEVGMSSWDEFIRVNATFVDKSAAIPEIMGRRAGKVVVGLYPRRMGKSTFLDTLANFLDIIGSLPYSKRKEVFKECAIYDEDNQQFFNDNFAKYSVLRLNLKTASPKTDVMAVKGLRNTVIKAAKPYVRLLQDLIDGRARSDIGEVDQSNVCKFEKDIQKFLNYYDRLEELVDLQNYDEDIKNLLPTLMELLYDVLNVLSVVLVDEFDAPYMSTFRNTSIDHEMRTLIHDLYSGFLSAMLKDNSNLHKGVLVGVFDVRESGLGSGLNNMYTCMAHTGFPGISHDFNPFQHAFGFSAQDVWGLVNKFVDEQWQYRESCNDKPKFKKELIVGCLQHFEGYRIGAQHYIFNPHAILYFLNGIQHVDSPENVNYDGHDYWIATGSMRVLESIRARSIYDLRRFYMHLRTMFIQTSRYHASKGAIHTLESHSSINDNVIDTICSQEQPHLPIEYDERTGKDLADICFKSNSTFSSALAAIGSEPLDAPLIIWLLYQAGYLTPIASDRVGIPNEEVLRALDTYYGKVAGFKSASTDPLGPAYQVRGICSGDLVQFGIPLNDLLLEQTAMDINALEKHYQLVLMSFLHPAREAGFNITCEARLEGGYGDIVISPGPNHHNFPESQPVFIIFEIKRLVTGTMLHKDRMSVANCERVCAQLQAKSVEALAQIQERYCRAAFSRADSCEKILFVGITFWQRRFYFVVERYKKSENLRRERTWEKMPYKEEEVEGAATESVSIKVENNMLHIFNIS</sequence>
<gene>
    <name evidence="3" type="ORF">COEREDRAFT_6621</name>
</gene>
<dbReference type="PANTHER" id="PTHR34825">
    <property type="entry name" value="CONSERVED PROTEIN, WITH A WEAK D-GALACTARATE DEHYDRATASE/ALTRONATE HYDROLASE DOMAIN"/>
    <property type="match status" value="1"/>
</dbReference>
<feature type="compositionally biased region" description="Basic and acidic residues" evidence="1">
    <location>
        <begin position="25"/>
        <end position="34"/>
    </location>
</feature>
<dbReference type="Pfam" id="PF09820">
    <property type="entry name" value="AAA-ATPase_like"/>
    <property type="match status" value="1"/>
</dbReference>
<evidence type="ECO:0000313" key="4">
    <source>
        <dbReference type="Proteomes" id="UP000242474"/>
    </source>
</evidence>